<reference evidence="10" key="1">
    <citation type="journal article" date="2020" name="BMC Evol. Biol.">
        <title>Potential causes and consequences of rapid mitochondrial genome evolution in thermoacidophilic Galdieria (Rhodophyta).</title>
        <authorList>
            <person name="Cho C.H."/>
            <person name="Park S.I."/>
            <person name="Ciniglia C."/>
            <person name="Yang E.C."/>
            <person name="Graf L."/>
            <person name="Bhattacharya D."/>
            <person name="Yoon H.S."/>
        </authorList>
    </citation>
    <scope>NUCLEOTIDE SEQUENCE</scope>
    <source>
        <strain evidence="10">ACUF 019</strain>
    </source>
</reference>
<keyword evidence="5" id="KW-1278">Translocase</keyword>
<geneLocation type="mitochondrion" evidence="10"/>
<evidence type="ECO:0000256" key="5">
    <source>
        <dbReference type="ARBA" id="ARBA00022967"/>
    </source>
</evidence>
<evidence type="ECO:0000256" key="9">
    <source>
        <dbReference type="SAM" id="Phobius"/>
    </source>
</evidence>
<proteinExistence type="inferred from homology"/>
<dbReference type="PANTHER" id="PTHR11434">
    <property type="entry name" value="NADH-UBIQUINONE OXIDOREDUCTASE SUBUNIT ND4L"/>
    <property type="match status" value="1"/>
</dbReference>
<accession>A0A7H0WBC7</accession>
<sequence>MIYQIHYLSLSIVLFLLSIIGIFLNRKNILIMLISIELILLSINLIFISSSFFLDDIIGQIFALMVLSVAAAESSIGLAILVVYYRIRGNISVELINLLKG</sequence>
<evidence type="ECO:0000256" key="8">
    <source>
        <dbReference type="ARBA" id="ARBA00023136"/>
    </source>
</evidence>
<keyword evidence="6 9" id="KW-1133">Transmembrane helix</keyword>
<dbReference type="Gene3D" id="1.10.287.3510">
    <property type="match status" value="1"/>
</dbReference>
<dbReference type="GO" id="GO:0030964">
    <property type="term" value="C:NADH dehydrogenase complex"/>
    <property type="evidence" value="ECO:0007669"/>
    <property type="project" value="TreeGrafter"/>
</dbReference>
<dbReference type="Pfam" id="PF00420">
    <property type="entry name" value="Oxidored_q2"/>
    <property type="match status" value="1"/>
</dbReference>
<dbReference type="GO" id="GO:0042773">
    <property type="term" value="P:ATP synthesis coupled electron transport"/>
    <property type="evidence" value="ECO:0007669"/>
    <property type="project" value="InterPro"/>
</dbReference>
<name>A0A7H0WBC7_CYACA</name>
<gene>
    <name evidence="10" type="primary">nad4L</name>
    <name evidence="10" type="ORF">CDCA_ACUF019_051</name>
</gene>
<dbReference type="EMBL" id="MT270118">
    <property type="protein sequence ID" value="QNR39856.1"/>
    <property type="molecule type" value="Genomic_DNA"/>
</dbReference>
<evidence type="ECO:0000256" key="1">
    <source>
        <dbReference type="ARBA" id="ARBA00004141"/>
    </source>
</evidence>
<dbReference type="RefSeq" id="YP_010007678.1">
    <property type="nucleotide sequence ID" value="NC_053320.1"/>
</dbReference>
<dbReference type="FunFam" id="1.10.287.3510:FF:000001">
    <property type="entry name" value="NADH-quinone oxidoreductase subunit K"/>
    <property type="match status" value="1"/>
</dbReference>
<evidence type="ECO:0000256" key="4">
    <source>
        <dbReference type="ARBA" id="ARBA00022692"/>
    </source>
</evidence>
<evidence type="ECO:0000256" key="2">
    <source>
        <dbReference type="ARBA" id="ARBA00010519"/>
    </source>
</evidence>
<evidence type="ECO:0000256" key="7">
    <source>
        <dbReference type="ARBA" id="ARBA00023027"/>
    </source>
</evidence>
<dbReference type="NCBIfam" id="NF004320">
    <property type="entry name" value="PRK05715.1-2"/>
    <property type="match status" value="1"/>
</dbReference>
<dbReference type="GO" id="GO:0016651">
    <property type="term" value="F:oxidoreductase activity, acting on NAD(P)H"/>
    <property type="evidence" value="ECO:0007669"/>
    <property type="project" value="InterPro"/>
</dbReference>
<comment type="similarity">
    <text evidence="2">Belongs to the complex I subunit 4L family.</text>
</comment>
<feature type="transmembrane region" description="Helical" evidence="9">
    <location>
        <begin position="31"/>
        <end position="54"/>
    </location>
</feature>
<dbReference type="GeneID" id="63062153"/>
<keyword evidence="7" id="KW-0520">NAD</keyword>
<evidence type="ECO:0000313" key="10">
    <source>
        <dbReference type="EMBL" id="QNR39856.1"/>
    </source>
</evidence>
<organism evidence="10">
    <name type="scientific">Cyanidium caldarium</name>
    <name type="common">Red alga</name>
    <dbReference type="NCBI Taxonomy" id="2771"/>
    <lineage>
        <taxon>Eukaryota</taxon>
        <taxon>Rhodophyta</taxon>
        <taxon>Bangiophyceae</taxon>
        <taxon>Cyanidiales</taxon>
        <taxon>Cyanidiaceae</taxon>
        <taxon>Cyanidium</taxon>
    </lineage>
</organism>
<keyword evidence="10" id="KW-0496">Mitochondrion</keyword>
<comment type="subcellular location">
    <subcellularLocation>
        <location evidence="1">Membrane</location>
        <topology evidence="1">Multi-pass membrane protein</topology>
    </subcellularLocation>
</comment>
<feature type="transmembrane region" description="Helical" evidence="9">
    <location>
        <begin position="6"/>
        <end position="24"/>
    </location>
</feature>
<dbReference type="HAMAP" id="MF_01456">
    <property type="entry name" value="NDH1_NuoK"/>
    <property type="match status" value="1"/>
</dbReference>
<evidence type="ECO:0000256" key="6">
    <source>
        <dbReference type="ARBA" id="ARBA00022989"/>
    </source>
</evidence>
<dbReference type="InterPro" id="IPR039428">
    <property type="entry name" value="NUOK/Mnh_C1-like"/>
</dbReference>
<dbReference type="PANTHER" id="PTHR11434:SF21">
    <property type="entry name" value="NADH DEHYDROGENASE SUBUNIT 4L-RELATED"/>
    <property type="match status" value="1"/>
</dbReference>
<dbReference type="NCBIfam" id="NF004321">
    <property type="entry name" value="PRK05715.1-3"/>
    <property type="match status" value="1"/>
</dbReference>
<protein>
    <submittedName>
        <fullName evidence="10">NADH dehydrogenase subunit 4L</fullName>
    </submittedName>
</protein>
<keyword evidence="4 9" id="KW-0812">Transmembrane</keyword>
<dbReference type="NCBIfam" id="NF004323">
    <property type="entry name" value="PRK05715.1-5"/>
    <property type="match status" value="1"/>
</dbReference>
<evidence type="ECO:0000256" key="3">
    <source>
        <dbReference type="ARBA" id="ARBA00022448"/>
    </source>
</evidence>
<keyword evidence="3" id="KW-0813">Transport</keyword>
<feature type="transmembrane region" description="Helical" evidence="9">
    <location>
        <begin position="60"/>
        <end position="85"/>
    </location>
</feature>
<dbReference type="InterPro" id="IPR001133">
    <property type="entry name" value="NADH_UbQ_OxRdtase_chain4L/K"/>
</dbReference>
<keyword evidence="8 9" id="KW-0472">Membrane</keyword>
<dbReference type="AlphaFoldDB" id="A0A7H0WBC7"/>